<reference evidence="1" key="1">
    <citation type="submission" date="2021-03" db="EMBL/GenBank/DDBJ databases">
        <title>Evolutionary priming and transition to the ectomycorrhizal habit in an iconic lineage of mushroom-forming fungi: is preadaptation a requirement?</title>
        <authorList>
            <consortium name="DOE Joint Genome Institute"/>
            <person name="Looney B.P."/>
            <person name="Miyauchi S."/>
            <person name="Morin E."/>
            <person name="Drula E."/>
            <person name="Courty P.E."/>
            <person name="Chicoki N."/>
            <person name="Fauchery L."/>
            <person name="Kohler A."/>
            <person name="Kuo A."/>
            <person name="LaButti K."/>
            <person name="Pangilinan J."/>
            <person name="Lipzen A."/>
            <person name="Riley R."/>
            <person name="Andreopoulos W."/>
            <person name="He G."/>
            <person name="Johnson J."/>
            <person name="Barry K.W."/>
            <person name="Grigoriev I.V."/>
            <person name="Nagy L."/>
            <person name="Hibbett D."/>
            <person name="Henrissat B."/>
            <person name="Matheny P.B."/>
            <person name="Labbe J."/>
            <person name="Martin A.F."/>
        </authorList>
    </citation>
    <scope>NUCLEOTIDE SEQUENCE</scope>
    <source>
        <strain evidence="1">BPL698</strain>
    </source>
</reference>
<protein>
    <submittedName>
        <fullName evidence="1">Serine dehydratase domain-containing protein</fullName>
    </submittedName>
</protein>
<sequence length="433" mass="46596">MAPLQTRTPFNLAGRPQKSDLVAEFAGKHLNELRTPAFVIDRHVFSSNCAKMHANAAGYGAEFRAHLKTHKTVEGTMLQLVSAFATTHAVVVSTVMEAWEVVKSGLVSEGVVNDILYGLPIPINKISDLSDLWDEAGKDGAIVRLLVDHPSQIQALDDFERARAVKRRWSVFVKIDGNQKRAGVVPGTPAFEALLKAILASSVISLHGFYCHAGNSYGSTGPSHASSFLSSEVQITNEAARLALDLISTWPGWEGEPPKFVLSVGSTPTAHSASAETRAQLEILLHGTLELHAGNYPLLDLQQLNTGLINAESIAQKVIATVVSYYPGRGVEGTDEALCDAGVLAMSKETGPIEGYGDVIGKPWRLGRISQEHGILTCSSRDSQVGELDVGSTVEIIGQHACMIAAGYPWYYITDSSTGADTVVDIWVPWKGW</sequence>
<organism evidence="1 2">
    <name type="scientific">Russula earlei</name>
    <dbReference type="NCBI Taxonomy" id="71964"/>
    <lineage>
        <taxon>Eukaryota</taxon>
        <taxon>Fungi</taxon>
        <taxon>Dikarya</taxon>
        <taxon>Basidiomycota</taxon>
        <taxon>Agaricomycotina</taxon>
        <taxon>Agaricomycetes</taxon>
        <taxon>Russulales</taxon>
        <taxon>Russulaceae</taxon>
        <taxon>Russula</taxon>
    </lineage>
</organism>
<proteinExistence type="predicted"/>
<evidence type="ECO:0000313" key="2">
    <source>
        <dbReference type="Proteomes" id="UP001207468"/>
    </source>
</evidence>
<gene>
    <name evidence="1" type="ORF">F5148DRAFT_806659</name>
</gene>
<dbReference type="Proteomes" id="UP001207468">
    <property type="component" value="Unassembled WGS sequence"/>
</dbReference>
<name>A0ACC0UC53_9AGAM</name>
<accession>A0ACC0UC53</accession>
<comment type="caution">
    <text evidence="1">The sequence shown here is derived from an EMBL/GenBank/DDBJ whole genome shotgun (WGS) entry which is preliminary data.</text>
</comment>
<dbReference type="EMBL" id="JAGFNK010000072">
    <property type="protein sequence ID" value="KAI9509076.1"/>
    <property type="molecule type" value="Genomic_DNA"/>
</dbReference>
<evidence type="ECO:0000313" key="1">
    <source>
        <dbReference type="EMBL" id="KAI9509076.1"/>
    </source>
</evidence>
<keyword evidence="2" id="KW-1185">Reference proteome</keyword>